<dbReference type="AlphaFoldDB" id="A0A542E0I1"/>
<sequence>MPSGRSRAGTLTAVTEPATAASPSVSPALAQAPVLAHVVRGGVVESVHRASVVVTAADGSTEWVLGDADGMVFPRSSNKPLQAVALLRAGWDPTPEQLALACASHLGEPFHLETARGTLAAAGLGEGDLQNTPDYPIDEPSRLAWIRAGHDKEAIAQNCSGKHAGMLAACVAAGWDAASYRDPEHPLQQLVTRTVEELAGAPVEAVVVDGCGAPQHGFPLAGLARAFGRVAAAAEGTPERRVADAVGAHPEHVSGTGRPAARLIAAVPGLVAKEGAEAVFAVGLPDGRGVAVKVVDGGARAASVLLAAALRRAGLGATTEEQAALAALEDAPVLGHGERVGAVVAVGI</sequence>
<comment type="caution">
    <text evidence="1">The sequence shown here is derived from an EMBL/GenBank/DDBJ whole genome shotgun (WGS) entry which is preliminary data.</text>
</comment>
<dbReference type="Pfam" id="PF06089">
    <property type="entry name" value="Asparaginase_II"/>
    <property type="match status" value="1"/>
</dbReference>
<keyword evidence="2" id="KW-1185">Reference proteome</keyword>
<name>A0A542E0I1_9MICO</name>
<accession>A0A542E0I1</accession>
<dbReference type="Proteomes" id="UP000317893">
    <property type="component" value="Unassembled WGS sequence"/>
</dbReference>
<organism evidence="1 2">
    <name type="scientific">Lapillicoccus jejuensis</name>
    <dbReference type="NCBI Taxonomy" id="402171"/>
    <lineage>
        <taxon>Bacteria</taxon>
        <taxon>Bacillati</taxon>
        <taxon>Actinomycetota</taxon>
        <taxon>Actinomycetes</taxon>
        <taxon>Micrococcales</taxon>
        <taxon>Intrasporangiaceae</taxon>
        <taxon>Lapillicoccus</taxon>
    </lineage>
</organism>
<gene>
    <name evidence="1" type="ORF">FB458_1954</name>
</gene>
<dbReference type="InterPro" id="IPR010349">
    <property type="entry name" value="Asparaginase_II"/>
</dbReference>
<evidence type="ECO:0000313" key="1">
    <source>
        <dbReference type="EMBL" id="TQJ08857.1"/>
    </source>
</evidence>
<dbReference type="PANTHER" id="PTHR42110">
    <property type="entry name" value="L-ASPARAGINASE, PUTATIVE (AFU_ORTHOLOGUE AFUA_3G11890)-RELATED"/>
    <property type="match status" value="1"/>
</dbReference>
<dbReference type="EMBL" id="VFMN01000001">
    <property type="protein sequence ID" value="TQJ08857.1"/>
    <property type="molecule type" value="Genomic_DNA"/>
</dbReference>
<reference evidence="1 2" key="1">
    <citation type="submission" date="2019-06" db="EMBL/GenBank/DDBJ databases">
        <title>Sequencing the genomes of 1000 actinobacteria strains.</title>
        <authorList>
            <person name="Klenk H.-P."/>
        </authorList>
    </citation>
    <scope>NUCLEOTIDE SEQUENCE [LARGE SCALE GENOMIC DNA]</scope>
    <source>
        <strain evidence="1 2">DSM 18607</strain>
    </source>
</reference>
<proteinExistence type="predicted"/>
<protein>
    <submittedName>
        <fullName evidence="1">Asparaginase</fullName>
    </submittedName>
</protein>
<dbReference type="PANTHER" id="PTHR42110:SF1">
    <property type="entry name" value="L-ASPARAGINASE, PUTATIVE (AFU_ORTHOLOGUE AFUA_3G11890)-RELATED"/>
    <property type="match status" value="1"/>
</dbReference>
<evidence type="ECO:0000313" key="2">
    <source>
        <dbReference type="Proteomes" id="UP000317893"/>
    </source>
</evidence>